<evidence type="ECO:0000313" key="4">
    <source>
        <dbReference type="Proteomes" id="UP000585638"/>
    </source>
</evidence>
<dbReference type="GO" id="GO:0000428">
    <property type="term" value="C:DNA-directed RNA polymerase complex"/>
    <property type="evidence" value="ECO:0007669"/>
    <property type="project" value="UniProtKB-KW"/>
</dbReference>
<evidence type="ECO:0000313" key="3">
    <source>
        <dbReference type="EMBL" id="MBB5892427.1"/>
    </source>
</evidence>
<evidence type="ECO:0000259" key="1">
    <source>
        <dbReference type="Pfam" id="PF13391"/>
    </source>
</evidence>
<evidence type="ECO:0000259" key="2">
    <source>
        <dbReference type="Pfam" id="PF26345"/>
    </source>
</evidence>
<comment type="caution">
    <text evidence="3">The sequence shown here is derived from an EMBL/GenBank/DDBJ whole genome shotgun (WGS) entry which is preliminary data.</text>
</comment>
<accession>A0A7W9KH00</accession>
<proteinExistence type="predicted"/>
<feature type="domain" description="ScoMcrA-like N-terminal head" evidence="2">
    <location>
        <begin position="5"/>
        <end position="89"/>
    </location>
</feature>
<organism evidence="3 4">
    <name type="scientific">Kutzneria kofuensis</name>
    <dbReference type="NCBI Taxonomy" id="103725"/>
    <lineage>
        <taxon>Bacteria</taxon>
        <taxon>Bacillati</taxon>
        <taxon>Actinomycetota</taxon>
        <taxon>Actinomycetes</taxon>
        <taxon>Pseudonocardiales</taxon>
        <taxon>Pseudonocardiaceae</taxon>
        <taxon>Kutzneria</taxon>
    </lineage>
</organism>
<dbReference type="Proteomes" id="UP000585638">
    <property type="component" value="Unassembled WGS sequence"/>
</dbReference>
<dbReference type="Pfam" id="PF13391">
    <property type="entry name" value="HNH_2"/>
    <property type="match status" value="1"/>
</dbReference>
<dbReference type="InterPro" id="IPR003615">
    <property type="entry name" value="HNH_nuc"/>
</dbReference>
<name>A0A7W9KH00_9PSEU</name>
<dbReference type="InterPro" id="IPR058807">
    <property type="entry name" value="ScoMcrA_N"/>
</dbReference>
<dbReference type="RefSeq" id="WP_184863161.1">
    <property type="nucleotide sequence ID" value="NZ_JACHIR010000001.1"/>
</dbReference>
<sequence>MSLADISRAAVLAAVAECDRIGEPAFLRDHGFLTARSFPLVHDDRRYDARAIVGVAHGEGAGDPLRPEEFRSGDETIALVLQQLGFEVEHEAFDDTAAELLSAARGLTSAEAIGLLWVVSRFRHGELAELDEGRLAELLSEYEVVGSAETVFADLRADWMWARTEDTASLSEQARLSLTDDRCAEALAGHLVDMYLHDIRVDELLQAVRPPIVTSERAWSLLTKEDDREFQGNGGYDDITGKIYAYDATVPHYRNLAEGHLVILRDSNWALGAATVERIDAEPNQVKTQKRCPSCGFVRFRPRETLEPRYRCRRCRHTFDEPATELIPTTVFRAHYGGTWTPLDPVIDKDELAELTTDRAVQNAIRPMDVVQVTARLKGLAVQMPASLPSNGGGRDSVKGGSRRAMVRVRTGQQGVRQMLFDSYGSSCAVTGPCPREALQAAHLRGFAKHQEHRRDQGLLLRADIHSLFDRGMVAVDPDRLVIVVDPGLLRYEQYADLDGRPLCVPEGLEPDRSALADHHALASAGWES</sequence>
<feature type="domain" description="HNH nuclease" evidence="1">
    <location>
        <begin position="428"/>
        <end position="477"/>
    </location>
</feature>
<dbReference type="Pfam" id="PF26345">
    <property type="entry name" value="ScoMcrA_N"/>
    <property type="match status" value="1"/>
</dbReference>
<dbReference type="EMBL" id="JACHIR010000001">
    <property type="protein sequence ID" value="MBB5892427.1"/>
    <property type="molecule type" value="Genomic_DNA"/>
</dbReference>
<keyword evidence="4" id="KW-1185">Reference proteome</keyword>
<keyword evidence="3" id="KW-0804">Transcription</keyword>
<dbReference type="AlphaFoldDB" id="A0A7W9KH00"/>
<protein>
    <submittedName>
        <fullName evidence="3">DNA-directed RNA polymerase subunit RPC12/RpoP</fullName>
    </submittedName>
</protein>
<reference evidence="3 4" key="1">
    <citation type="submission" date="2020-08" db="EMBL/GenBank/DDBJ databases">
        <title>Sequencing the genomes of 1000 actinobacteria strains.</title>
        <authorList>
            <person name="Klenk H.-P."/>
        </authorList>
    </citation>
    <scope>NUCLEOTIDE SEQUENCE [LARGE SCALE GENOMIC DNA]</scope>
    <source>
        <strain evidence="3 4">DSM 43851</strain>
    </source>
</reference>
<keyword evidence="3" id="KW-0240">DNA-directed RNA polymerase</keyword>
<gene>
    <name evidence="3" type="ORF">BJ998_003623</name>
</gene>